<dbReference type="EMBL" id="BAAABM010000037">
    <property type="protein sequence ID" value="GAA0347849.1"/>
    <property type="molecule type" value="Genomic_DNA"/>
</dbReference>
<gene>
    <name evidence="2" type="ORF">GCM10010151_41950</name>
</gene>
<proteinExistence type="predicted"/>
<keyword evidence="3" id="KW-1185">Reference proteome</keyword>
<name>A0ABN0WVI5_9ACTN</name>
<reference evidence="2 3" key="1">
    <citation type="journal article" date="2019" name="Int. J. Syst. Evol. Microbiol.">
        <title>The Global Catalogue of Microorganisms (GCM) 10K type strain sequencing project: providing services to taxonomists for standard genome sequencing and annotation.</title>
        <authorList>
            <consortium name="The Broad Institute Genomics Platform"/>
            <consortium name="The Broad Institute Genome Sequencing Center for Infectious Disease"/>
            <person name="Wu L."/>
            <person name="Ma J."/>
        </authorList>
    </citation>
    <scope>NUCLEOTIDE SEQUENCE [LARGE SCALE GENOMIC DNA]</scope>
    <source>
        <strain evidence="2 3">JCM 3146</strain>
    </source>
</reference>
<protein>
    <submittedName>
        <fullName evidence="2">Uncharacterized protein</fullName>
    </submittedName>
</protein>
<feature type="region of interest" description="Disordered" evidence="1">
    <location>
        <begin position="63"/>
        <end position="87"/>
    </location>
</feature>
<dbReference type="Proteomes" id="UP001501822">
    <property type="component" value="Unassembled WGS sequence"/>
</dbReference>
<evidence type="ECO:0000313" key="3">
    <source>
        <dbReference type="Proteomes" id="UP001501822"/>
    </source>
</evidence>
<evidence type="ECO:0000256" key="1">
    <source>
        <dbReference type="SAM" id="MobiDB-lite"/>
    </source>
</evidence>
<sequence length="87" mass="9134">MTLTTAGGGQPAPGFVTKGDGTVRVKMRHQISGTRDGQDWPAPGEEIDLPEDEAVSVLNSGMAEAIEDADEPEKATAPKPTTRTKKS</sequence>
<accession>A0ABN0WVI5</accession>
<feature type="region of interest" description="Disordered" evidence="1">
    <location>
        <begin position="1"/>
        <end position="23"/>
    </location>
</feature>
<feature type="compositionally biased region" description="Gly residues" evidence="1">
    <location>
        <begin position="1"/>
        <end position="11"/>
    </location>
</feature>
<evidence type="ECO:0000313" key="2">
    <source>
        <dbReference type="EMBL" id="GAA0347849.1"/>
    </source>
</evidence>
<organism evidence="2 3">
    <name type="scientific">Actinoallomurus spadix</name>
    <dbReference type="NCBI Taxonomy" id="79912"/>
    <lineage>
        <taxon>Bacteria</taxon>
        <taxon>Bacillati</taxon>
        <taxon>Actinomycetota</taxon>
        <taxon>Actinomycetes</taxon>
        <taxon>Streptosporangiales</taxon>
        <taxon>Thermomonosporaceae</taxon>
        <taxon>Actinoallomurus</taxon>
    </lineage>
</organism>
<comment type="caution">
    <text evidence="2">The sequence shown here is derived from an EMBL/GenBank/DDBJ whole genome shotgun (WGS) entry which is preliminary data.</text>
</comment>